<accession>A0A5B7ZPW6</accession>
<dbReference type="AlphaFoldDB" id="A0A5B7ZPW6"/>
<sequence length="190" mass="21585">MGSKANDVARFLYKEIVDGDRRKAKAESNDTASGGGARDFRFPYEEVLPIVEKIFPTKIIRRGKTAHQGTFFWNEPGVEQTLSRTAQFMSPTKSRPREGWISQVPKFSCFDTERMPLGSPTNRVLLLLIQLYDDTVWPFFAEERTLRVKGAWDPVVAQELLDCLDAKRAVNRAVIGYRDFTTAGRFCNGN</sequence>
<protein>
    <submittedName>
        <fullName evidence="1">Uncharacterized protein</fullName>
    </submittedName>
</protein>
<reference evidence="1 2" key="1">
    <citation type="submission" date="2019-06" db="EMBL/GenBank/DDBJ databases">
        <title>Thermomonas aquatica sp. nov., isolated from an industrial wastewater treatment plant.</title>
        <authorList>
            <person name="Jeon J.H."/>
            <person name="Park D.-S."/>
        </authorList>
    </citation>
    <scope>NUCLEOTIDE SEQUENCE [LARGE SCALE GENOMIC DNA]</scope>
    <source>
        <strain evidence="1 2">SY21</strain>
    </source>
</reference>
<gene>
    <name evidence="1" type="ORF">FHQ07_07700</name>
</gene>
<dbReference type="Proteomes" id="UP000308149">
    <property type="component" value="Chromosome"/>
</dbReference>
<dbReference type="EMBL" id="CP040871">
    <property type="protein sequence ID" value="QDA57204.1"/>
    <property type="molecule type" value="Genomic_DNA"/>
</dbReference>
<proteinExistence type="predicted"/>
<dbReference type="KEGG" id="thes:FHQ07_07700"/>
<name>A0A5B7ZPW6_9GAMM</name>
<evidence type="ECO:0000313" key="1">
    <source>
        <dbReference type="EMBL" id="QDA57204.1"/>
    </source>
</evidence>
<evidence type="ECO:0000313" key="2">
    <source>
        <dbReference type="Proteomes" id="UP000308149"/>
    </source>
</evidence>
<dbReference type="OrthoDB" id="7593497at2"/>
<keyword evidence="2" id="KW-1185">Reference proteome</keyword>
<organism evidence="1 2">
    <name type="scientific">Thermomonas aquatica</name>
    <dbReference type="NCBI Taxonomy" id="2202149"/>
    <lineage>
        <taxon>Bacteria</taxon>
        <taxon>Pseudomonadati</taxon>
        <taxon>Pseudomonadota</taxon>
        <taxon>Gammaproteobacteria</taxon>
        <taxon>Lysobacterales</taxon>
        <taxon>Lysobacteraceae</taxon>
        <taxon>Thermomonas</taxon>
    </lineage>
</organism>